<evidence type="ECO:0000256" key="2">
    <source>
        <dbReference type="ARBA" id="ARBA00023239"/>
    </source>
</evidence>
<dbReference type="EMBL" id="JABUBU010000001">
    <property type="protein sequence ID" value="MBY6365948.1"/>
    <property type="molecule type" value="Genomic_DNA"/>
</dbReference>
<keyword evidence="2" id="KW-0456">Lyase</keyword>
<sequence length="262" mass="26459">MIARLADSVSAALAESASGPLAESASGALAESASGALADSVGEGRSESAHGVSVRVAFVDVLGPSPADVLRELPDDAPVVAVPAFLASGYHVHADLPREITESGHRHVHVTPALGPDPALARVMGERLRAAGAASSDHVVLAAAGSSDVRALADVRTAADQLSDEMHCPVEVAYVATGEPRVADVVDAATASGARVVVASYLLAPGLFHTRLGSTGAAVVTDPLGVHPGVTALIVDRYRTAVDLISAAAARSRPDRSAPDRD</sequence>
<organism evidence="3 4">
    <name type="scientific">Rhodococcoides corynebacterioides</name>
    <dbReference type="NCBI Taxonomy" id="53972"/>
    <lineage>
        <taxon>Bacteria</taxon>
        <taxon>Bacillati</taxon>
        <taxon>Actinomycetota</taxon>
        <taxon>Actinomycetes</taxon>
        <taxon>Mycobacteriales</taxon>
        <taxon>Nocardiaceae</taxon>
        <taxon>Rhodococcoides</taxon>
    </lineage>
</organism>
<keyword evidence="1" id="KW-0479">Metal-binding</keyword>
<protein>
    <submittedName>
        <fullName evidence="3">Sirohydrochlorin chelatase</fullName>
    </submittedName>
</protein>
<name>A0ABS7P0N8_9NOCA</name>
<dbReference type="Gene3D" id="3.40.50.1400">
    <property type="match status" value="2"/>
</dbReference>
<evidence type="ECO:0000313" key="4">
    <source>
        <dbReference type="Proteomes" id="UP000825228"/>
    </source>
</evidence>
<dbReference type="Proteomes" id="UP000825228">
    <property type="component" value="Unassembled WGS sequence"/>
</dbReference>
<accession>A0ABS7P0N8</accession>
<keyword evidence="4" id="KW-1185">Reference proteome</keyword>
<dbReference type="PANTHER" id="PTHR33542">
    <property type="entry name" value="SIROHYDROCHLORIN FERROCHELATASE, CHLOROPLASTIC"/>
    <property type="match status" value="1"/>
</dbReference>
<dbReference type="InterPro" id="IPR002762">
    <property type="entry name" value="CbiX-like"/>
</dbReference>
<proteinExistence type="predicted"/>
<dbReference type="SUPFAM" id="SSF53800">
    <property type="entry name" value="Chelatase"/>
    <property type="match status" value="1"/>
</dbReference>
<dbReference type="PANTHER" id="PTHR33542:SF5">
    <property type="entry name" value="FERROCHELATASE CHE1"/>
    <property type="match status" value="1"/>
</dbReference>
<gene>
    <name evidence="3" type="ORF">HQ603_04160</name>
</gene>
<dbReference type="Pfam" id="PF01903">
    <property type="entry name" value="CbiX"/>
    <property type="match status" value="2"/>
</dbReference>
<comment type="caution">
    <text evidence="3">The sequence shown here is derived from an EMBL/GenBank/DDBJ whole genome shotgun (WGS) entry which is preliminary data.</text>
</comment>
<dbReference type="InterPro" id="IPR050963">
    <property type="entry name" value="Sirohydro_Cobaltochel/CbiX"/>
</dbReference>
<dbReference type="CDD" id="cd03414">
    <property type="entry name" value="CbiX_SirB_C"/>
    <property type="match status" value="1"/>
</dbReference>
<reference evidence="3 4" key="1">
    <citation type="submission" date="2020-06" db="EMBL/GenBank/DDBJ databases">
        <title>Taxonomy, biology and ecology of Rhodococcus bacteria occurring in California pistachio and other woody hosts as revealed by genome sequence analyses.</title>
        <authorList>
            <person name="Gai Y."/>
            <person name="Riely B."/>
        </authorList>
    </citation>
    <scope>NUCLEOTIDE SEQUENCE [LARGE SCALE GENOMIC DNA]</scope>
    <source>
        <strain evidence="3 4">BP-281</strain>
    </source>
</reference>
<evidence type="ECO:0000313" key="3">
    <source>
        <dbReference type="EMBL" id="MBY6365948.1"/>
    </source>
</evidence>
<evidence type="ECO:0000256" key="1">
    <source>
        <dbReference type="ARBA" id="ARBA00022723"/>
    </source>
</evidence>